<gene>
    <name evidence="2" type="ORF">SAMN05421766_10473</name>
</gene>
<evidence type="ECO:0000313" key="3">
    <source>
        <dbReference type="Proteomes" id="UP000185728"/>
    </source>
</evidence>
<evidence type="ECO:0000256" key="1">
    <source>
        <dbReference type="SAM" id="Phobius"/>
    </source>
</evidence>
<organism evidence="2 3">
    <name type="scientific">Zobellia uliginosa</name>
    <dbReference type="NCBI Taxonomy" id="143224"/>
    <lineage>
        <taxon>Bacteria</taxon>
        <taxon>Pseudomonadati</taxon>
        <taxon>Bacteroidota</taxon>
        <taxon>Flavobacteriia</taxon>
        <taxon>Flavobacteriales</taxon>
        <taxon>Flavobacteriaceae</taxon>
        <taxon>Zobellia</taxon>
    </lineage>
</organism>
<name>A0ABY1KUK7_9FLAO</name>
<sequence length="165" mass="19505">MKPLPNEIVLRPRFQWNVPGAKEEILQKFETAEHPPFLVKRLDEHVFIKFNAQNNHFWSPQLHLQIEDVDTTNSHLYGIFGPNPTLWTFFMFIHFTIACLFIIFGIWAYSSASLNKPYHIQMGLMGFLIILWFVLYFFGRSGKQKGKPQMQELQTFTRKILEQEA</sequence>
<evidence type="ECO:0000313" key="2">
    <source>
        <dbReference type="EMBL" id="SIS80962.1"/>
    </source>
</evidence>
<comment type="caution">
    <text evidence="2">The sequence shown here is derived from an EMBL/GenBank/DDBJ whole genome shotgun (WGS) entry which is preliminary data.</text>
</comment>
<protein>
    <recommendedName>
        <fullName evidence="4">GTP-binding protein</fullName>
    </recommendedName>
</protein>
<feature type="transmembrane region" description="Helical" evidence="1">
    <location>
        <begin position="86"/>
        <end position="108"/>
    </location>
</feature>
<evidence type="ECO:0008006" key="4">
    <source>
        <dbReference type="Google" id="ProtNLM"/>
    </source>
</evidence>
<keyword evidence="1" id="KW-0812">Transmembrane</keyword>
<keyword evidence="3" id="KW-1185">Reference proteome</keyword>
<dbReference type="EMBL" id="FTOB01000004">
    <property type="protein sequence ID" value="SIS80962.1"/>
    <property type="molecule type" value="Genomic_DNA"/>
</dbReference>
<dbReference type="Proteomes" id="UP000185728">
    <property type="component" value="Unassembled WGS sequence"/>
</dbReference>
<feature type="transmembrane region" description="Helical" evidence="1">
    <location>
        <begin position="120"/>
        <end position="139"/>
    </location>
</feature>
<keyword evidence="1" id="KW-0472">Membrane</keyword>
<reference evidence="2 3" key="1">
    <citation type="submission" date="2017-01" db="EMBL/GenBank/DDBJ databases">
        <authorList>
            <person name="Varghese N."/>
            <person name="Submissions S."/>
        </authorList>
    </citation>
    <scope>NUCLEOTIDE SEQUENCE [LARGE SCALE GENOMIC DNA]</scope>
    <source>
        <strain evidence="2 3">DSM 2061</strain>
    </source>
</reference>
<dbReference type="RefSeq" id="WP_076455653.1">
    <property type="nucleotide sequence ID" value="NZ_FTOB01000004.1"/>
</dbReference>
<proteinExistence type="predicted"/>
<keyword evidence="1" id="KW-1133">Transmembrane helix</keyword>
<accession>A0ABY1KUK7</accession>